<keyword evidence="1" id="KW-0812">Transmembrane</keyword>
<feature type="domain" description="Guanylate cyclase" evidence="3">
    <location>
        <begin position="417"/>
        <end position="548"/>
    </location>
</feature>
<name>A0A858SPN3_9RHOB</name>
<dbReference type="Pfam" id="PF00211">
    <property type="entry name" value="Guanylate_cyc"/>
    <property type="match status" value="1"/>
</dbReference>
<dbReference type="SMART" id="SM01080">
    <property type="entry name" value="CHASE2"/>
    <property type="match status" value="1"/>
</dbReference>
<dbReference type="InterPro" id="IPR001054">
    <property type="entry name" value="A/G_cyclase"/>
</dbReference>
<proteinExistence type="predicted"/>
<dbReference type="CDD" id="cd07302">
    <property type="entry name" value="CHD"/>
    <property type="match status" value="1"/>
</dbReference>
<dbReference type="PANTHER" id="PTHR43081:SF20">
    <property type="entry name" value="TWO-COMPONENT RESPONSE REGULATOR"/>
    <property type="match status" value="1"/>
</dbReference>
<keyword evidence="5" id="KW-1185">Reference proteome</keyword>
<protein>
    <submittedName>
        <fullName evidence="4">Adenylate/guanylate cyclase domain-containing protein</fullName>
    </submittedName>
</protein>
<dbReference type="PANTHER" id="PTHR43081">
    <property type="entry name" value="ADENYLATE CYCLASE, TERMINAL-DIFFERENTIATION SPECIFIC-RELATED"/>
    <property type="match status" value="1"/>
</dbReference>
<dbReference type="EMBL" id="CP048788">
    <property type="protein sequence ID" value="QJF49661.1"/>
    <property type="molecule type" value="Genomic_DNA"/>
</dbReference>
<dbReference type="InterPro" id="IPR007890">
    <property type="entry name" value="CHASE2"/>
</dbReference>
<gene>
    <name evidence="4" type="ORF">G3256_00035</name>
</gene>
<dbReference type="GO" id="GO:0006171">
    <property type="term" value="P:cAMP biosynthetic process"/>
    <property type="evidence" value="ECO:0007669"/>
    <property type="project" value="TreeGrafter"/>
</dbReference>
<feature type="transmembrane region" description="Helical" evidence="1">
    <location>
        <begin position="304"/>
        <end position="323"/>
    </location>
</feature>
<keyword evidence="1" id="KW-0472">Membrane</keyword>
<dbReference type="Pfam" id="PF05226">
    <property type="entry name" value="CHASE2"/>
    <property type="match status" value="1"/>
</dbReference>
<evidence type="ECO:0000313" key="4">
    <source>
        <dbReference type="EMBL" id="QJF49661.1"/>
    </source>
</evidence>
<feature type="chain" id="PRO_5032617593" evidence="2">
    <location>
        <begin position="28"/>
        <end position="602"/>
    </location>
</feature>
<dbReference type="SUPFAM" id="SSF55073">
    <property type="entry name" value="Nucleotide cyclase"/>
    <property type="match status" value="1"/>
</dbReference>
<sequence>MISGRLRRWLALCAALAGAALWSLALAVPHMQGDTRVTQSIDYRLLDLRHRLAGVQETDPAVVIVAVDDETLATDAASGDNRQRLARIIRNIAASGARGLALDVVLADEGDPETDAALAGALGALPTAIAAAARFSGDESEVLLPQPVFREAARVGVVNLSADAFGTPRFAPLILVSDGQIHAALVLQAAQVFTGARAEFADGGLRLGQRTFHLEDGFFLPVRFAGPSGTVPAISAGSLLEGPQPDALEGRLVVLGFTASAVGDRFPTPFDADMPGVEVIATITSQLISGQTLRHDAHTRAWDAVHALVLTVLSVLVVLMLPLPRGIPAALGLIAVSLAGVMTLFTAGIWMSAALPLAAALPPVLIAGAMRYTRERSEAGRSARAAASLRRFQSPALASRIEQDPEYLSVPQERDLVILFVDLTGFTGLSQQLGTEGTRLLLRDFHALTTAAVETREGSVLNYMGDGALAVFGLTESTPGRAADNALDASFALVKALSDYHPAGLHNVTAGCRIGLHAGPVTLSRLGAESHQQVTVTGDSVNLASRLMEVAKSEAAVIVVSRDFADALSDPSVLDRAIARDVSIRGRMGEVSVLAFSAGAVL</sequence>
<feature type="transmembrane region" description="Helical" evidence="1">
    <location>
        <begin position="330"/>
        <end position="351"/>
    </location>
</feature>
<dbReference type="InterPro" id="IPR029787">
    <property type="entry name" value="Nucleotide_cyclase"/>
</dbReference>
<dbReference type="KEGG" id="rpon:G3256_00035"/>
<evidence type="ECO:0000313" key="5">
    <source>
        <dbReference type="Proteomes" id="UP000503308"/>
    </source>
</evidence>
<organism evidence="4 5">
    <name type="scientific">Roseobacter ponti</name>
    <dbReference type="NCBI Taxonomy" id="1891787"/>
    <lineage>
        <taxon>Bacteria</taxon>
        <taxon>Pseudomonadati</taxon>
        <taxon>Pseudomonadota</taxon>
        <taxon>Alphaproteobacteria</taxon>
        <taxon>Rhodobacterales</taxon>
        <taxon>Roseobacteraceae</taxon>
        <taxon>Roseobacter</taxon>
    </lineage>
</organism>
<reference evidence="4 5" key="1">
    <citation type="submission" date="2020-02" db="EMBL/GenBank/DDBJ databases">
        <title>Genome sequence of Roseobacter ponti.</title>
        <authorList>
            <person name="Hollensteiner J."/>
            <person name="Schneider D."/>
            <person name="Poehlein A."/>
            <person name="Daniel R."/>
        </authorList>
    </citation>
    <scope>NUCLEOTIDE SEQUENCE [LARGE SCALE GENOMIC DNA]</scope>
    <source>
        <strain evidence="4 5">DSM 106830</strain>
    </source>
</reference>
<keyword evidence="2" id="KW-0732">Signal</keyword>
<dbReference type="RefSeq" id="WP_169638885.1">
    <property type="nucleotide sequence ID" value="NZ_CP048788.1"/>
</dbReference>
<dbReference type="PROSITE" id="PS50125">
    <property type="entry name" value="GUANYLATE_CYCLASE_2"/>
    <property type="match status" value="1"/>
</dbReference>
<dbReference type="GO" id="GO:0004016">
    <property type="term" value="F:adenylate cyclase activity"/>
    <property type="evidence" value="ECO:0007669"/>
    <property type="project" value="UniProtKB-ARBA"/>
</dbReference>
<dbReference type="Proteomes" id="UP000503308">
    <property type="component" value="Chromosome"/>
</dbReference>
<evidence type="ECO:0000256" key="1">
    <source>
        <dbReference type="SAM" id="Phobius"/>
    </source>
</evidence>
<dbReference type="AlphaFoldDB" id="A0A858SPN3"/>
<dbReference type="GO" id="GO:0035556">
    <property type="term" value="P:intracellular signal transduction"/>
    <property type="evidence" value="ECO:0007669"/>
    <property type="project" value="InterPro"/>
</dbReference>
<dbReference type="InterPro" id="IPR050697">
    <property type="entry name" value="Adenylyl/Guanylyl_Cyclase_3/4"/>
</dbReference>
<keyword evidence="1" id="KW-1133">Transmembrane helix</keyword>
<evidence type="ECO:0000256" key="2">
    <source>
        <dbReference type="SAM" id="SignalP"/>
    </source>
</evidence>
<accession>A0A858SPN3</accession>
<dbReference type="Gene3D" id="3.30.70.1230">
    <property type="entry name" value="Nucleotide cyclase"/>
    <property type="match status" value="1"/>
</dbReference>
<evidence type="ECO:0000259" key="3">
    <source>
        <dbReference type="PROSITE" id="PS50125"/>
    </source>
</evidence>
<dbReference type="SMART" id="SM00044">
    <property type="entry name" value="CYCc"/>
    <property type="match status" value="1"/>
</dbReference>
<feature type="signal peptide" evidence="2">
    <location>
        <begin position="1"/>
        <end position="27"/>
    </location>
</feature>